<dbReference type="EMBL" id="BMXE01000007">
    <property type="protein sequence ID" value="GHB43122.1"/>
    <property type="molecule type" value="Genomic_DNA"/>
</dbReference>
<dbReference type="Proteomes" id="UP000637980">
    <property type="component" value="Unassembled WGS sequence"/>
</dbReference>
<comment type="caution">
    <text evidence="2">The sequence shown here is derived from an EMBL/GenBank/DDBJ whole genome shotgun (WGS) entry which is preliminary data.</text>
</comment>
<evidence type="ECO:0000259" key="1">
    <source>
        <dbReference type="Pfam" id="PF10026"/>
    </source>
</evidence>
<evidence type="ECO:0000313" key="3">
    <source>
        <dbReference type="Proteomes" id="UP000637980"/>
    </source>
</evidence>
<dbReference type="InterPro" id="IPR018728">
    <property type="entry name" value="DUF2268"/>
</dbReference>
<evidence type="ECO:0000313" key="2">
    <source>
        <dbReference type="EMBL" id="GHB43122.1"/>
    </source>
</evidence>
<proteinExistence type="predicted"/>
<dbReference type="Pfam" id="PF10026">
    <property type="entry name" value="DUF2268"/>
    <property type="match status" value="1"/>
</dbReference>
<dbReference type="RefSeq" id="WP_189438157.1">
    <property type="nucleotide sequence ID" value="NZ_BMXE01000007.1"/>
</dbReference>
<keyword evidence="3" id="KW-1185">Reference proteome</keyword>
<protein>
    <recommendedName>
        <fullName evidence="1">DUF2268 domain-containing protein</fullName>
    </recommendedName>
</protein>
<name>A0ABQ3ENH2_9HYPH</name>
<gene>
    <name evidence="2" type="ORF">GCM10007094_35670</name>
</gene>
<organism evidence="2 3">
    <name type="scientific">Pseudovibrio japonicus</name>
    <dbReference type="NCBI Taxonomy" id="366534"/>
    <lineage>
        <taxon>Bacteria</taxon>
        <taxon>Pseudomonadati</taxon>
        <taxon>Pseudomonadota</taxon>
        <taxon>Alphaproteobacteria</taxon>
        <taxon>Hyphomicrobiales</taxon>
        <taxon>Stappiaceae</taxon>
        <taxon>Pseudovibrio</taxon>
    </lineage>
</organism>
<feature type="domain" description="DUF2268" evidence="1">
    <location>
        <begin position="23"/>
        <end position="197"/>
    </location>
</feature>
<accession>A0ABQ3ENH2</accession>
<sequence>MSSLQLHFLNARGTFADLRDWIHDCLTETHQLAVQLMPLRSLDVVISTGKRVIKEKGHLGYAPGPGTIFVTVDPDSPALRANAVSSLERMFAHELHHAARWDGPGYGASLGEALVSEGLAGHFAREVCGDVPEPWEQLPEDEIRRHVGRAKQRWTQTNYNHGEWFFGSGDLPRWLGYSMGSRIIERFFAQHPAQTASRLVDADVGEFRASLEML</sequence>
<reference evidence="3" key="1">
    <citation type="journal article" date="2019" name="Int. J. Syst. Evol. Microbiol.">
        <title>The Global Catalogue of Microorganisms (GCM) 10K type strain sequencing project: providing services to taxonomists for standard genome sequencing and annotation.</title>
        <authorList>
            <consortium name="The Broad Institute Genomics Platform"/>
            <consortium name="The Broad Institute Genome Sequencing Center for Infectious Disease"/>
            <person name="Wu L."/>
            <person name="Ma J."/>
        </authorList>
    </citation>
    <scope>NUCLEOTIDE SEQUENCE [LARGE SCALE GENOMIC DNA]</scope>
    <source>
        <strain evidence="3">KCTC 12861</strain>
    </source>
</reference>